<sequence length="134" mass="14464">MVSKANKKVTFGGLTLGLRLDGNAIIQIERRLNESIVGLFLSSDGGTKLPPANKLLIVLQGANQEHGVSDDDIVEAFGKFIDQGHTTMELMETINDLLEDGGYLGKKDKEKSGKEESGKKLIPLDAPEETSPLD</sequence>
<accession>A0ABW1UQP1</accession>
<proteinExistence type="predicted"/>
<protein>
    <submittedName>
        <fullName evidence="2">DUF6096 family protein</fullName>
    </submittedName>
</protein>
<feature type="compositionally biased region" description="Basic and acidic residues" evidence="1">
    <location>
        <begin position="105"/>
        <end position="119"/>
    </location>
</feature>
<name>A0ABW1UQP1_9LACO</name>
<evidence type="ECO:0000313" key="3">
    <source>
        <dbReference type="Proteomes" id="UP001596310"/>
    </source>
</evidence>
<feature type="region of interest" description="Disordered" evidence="1">
    <location>
        <begin position="103"/>
        <end position="134"/>
    </location>
</feature>
<dbReference type="InterPro" id="IPR046078">
    <property type="entry name" value="DUF6096"/>
</dbReference>
<evidence type="ECO:0000256" key="1">
    <source>
        <dbReference type="SAM" id="MobiDB-lite"/>
    </source>
</evidence>
<keyword evidence="3" id="KW-1185">Reference proteome</keyword>
<dbReference type="Pfam" id="PF19591">
    <property type="entry name" value="DUF6096"/>
    <property type="match status" value="1"/>
</dbReference>
<dbReference type="Proteomes" id="UP001596310">
    <property type="component" value="Unassembled WGS sequence"/>
</dbReference>
<dbReference type="EMBL" id="JBHSSM010000016">
    <property type="protein sequence ID" value="MFC6315175.1"/>
    <property type="molecule type" value="Genomic_DNA"/>
</dbReference>
<gene>
    <name evidence="2" type="ORF">ACFQHW_06255</name>
</gene>
<dbReference type="RefSeq" id="WP_125598217.1">
    <property type="nucleotide sequence ID" value="NZ_JBHSSM010000016.1"/>
</dbReference>
<organism evidence="2 3">
    <name type="scientific">Lapidilactobacillus achengensis</name>
    <dbReference type="NCBI Taxonomy" id="2486000"/>
    <lineage>
        <taxon>Bacteria</taxon>
        <taxon>Bacillati</taxon>
        <taxon>Bacillota</taxon>
        <taxon>Bacilli</taxon>
        <taxon>Lactobacillales</taxon>
        <taxon>Lactobacillaceae</taxon>
        <taxon>Lapidilactobacillus</taxon>
    </lineage>
</organism>
<evidence type="ECO:0000313" key="2">
    <source>
        <dbReference type="EMBL" id="MFC6315175.1"/>
    </source>
</evidence>
<reference evidence="3" key="1">
    <citation type="journal article" date="2019" name="Int. J. Syst. Evol. Microbiol.">
        <title>The Global Catalogue of Microorganisms (GCM) 10K type strain sequencing project: providing services to taxonomists for standard genome sequencing and annotation.</title>
        <authorList>
            <consortium name="The Broad Institute Genomics Platform"/>
            <consortium name="The Broad Institute Genome Sequencing Center for Infectious Disease"/>
            <person name="Wu L."/>
            <person name="Ma J."/>
        </authorList>
    </citation>
    <scope>NUCLEOTIDE SEQUENCE [LARGE SCALE GENOMIC DNA]</scope>
    <source>
        <strain evidence="3">CCM 8897</strain>
    </source>
</reference>
<comment type="caution">
    <text evidence="2">The sequence shown here is derived from an EMBL/GenBank/DDBJ whole genome shotgun (WGS) entry which is preliminary data.</text>
</comment>